<gene>
    <name evidence="3" type="ORF">BRENAR_LOCUS2356</name>
</gene>
<keyword evidence="1" id="KW-0472">Membrane</keyword>
<protein>
    <submittedName>
        <fullName evidence="3">DEKNAAC102660</fullName>
    </submittedName>
</protein>
<dbReference type="AlphaFoldDB" id="A0A448YL97"/>
<evidence type="ECO:0000313" key="4">
    <source>
        <dbReference type="Proteomes" id="UP000290900"/>
    </source>
</evidence>
<dbReference type="InParanoid" id="A0A448YL97"/>
<evidence type="ECO:0000313" key="3">
    <source>
        <dbReference type="EMBL" id="VEU21623.1"/>
    </source>
</evidence>
<name>A0A448YL97_BRENA</name>
<dbReference type="Proteomes" id="UP000290900">
    <property type="component" value="Unassembled WGS sequence"/>
</dbReference>
<proteinExistence type="predicted"/>
<keyword evidence="1" id="KW-0812">Transmembrane</keyword>
<dbReference type="EMBL" id="CAACVR010000012">
    <property type="protein sequence ID" value="VEU21623.1"/>
    <property type="molecule type" value="Genomic_DNA"/>
</dbReference>
<accession>A0A448YL97</accession>
<sequence>MPYIQDQFESDQIVSILVRSTSDVTTAPYDYHHRQIIRICSIASSSVSILCGIIAFYCLGMIHPKRRIFRYDLIFLLIVYDFIKGLALLI</sequence>
<dbReference type="Pfam" id="PF11710">
    <property type="entry name" value="Git3"/>
    <property type="match status" value="1"/>
</dbReference>
<reference evidence="3 4" key="1">
    <citation type="submission" date="2018-12" db="EMBL/GenBank/DDBJ databases">
        <authorList>
            <person name="Tiukova I."/>
            <person name="Dainat J."/>
        </authorList>
    </citation>
    <scope>NUCLEOTIDE SEQUENCE [LARGE SCALE GENOMIC DNA]</scope>
</reference>
<dbReference type="InterPro" id="IPR023041">
    <property type="entry name" value="Glucose_rcpt_Git3-like_N"/>
</dbReference>
<keyword evidence="1" id="KW-1133">Transmembrane helix</keyword>
<evidence type="ECO:0000256" key="1">
    <source>
        <dbReference type="SAM" id="Phobius"/>
    </source>
</evidence>
<feature type="transmembrane region" description="Helical" evidence="1">
    <location>
        <begin position="71"/>
        <end position="89"/>
    </location>
</feature>
<feature type="domain" description="Glucose receptor Git3-like N-terminal" evidence="2">
    <location>
        <begin position="37"/>
        <end position="90"/>
    </location>
</feature>
<feature type="transmembrane region" description="Helical" evidence="1">
    <location>
        <begin position="36"/>
        <end position="59"/>
    </location>
</feature>
<organism evidence="3 4">
    <name type="scientific">Brettanomyces naardenensis</name>
    <name type="common">Yeast</name>
    <dbReference type="NCBI Taxonomy" id="13370"/>
    <lineage>
        <taxon>Eukaryota</taxon>
        <taxon>Fungi</taxon>
        <taxon>Dikarya</taxon>
        <taxon>Ascomycota</taxon>
        <taxon>Saccharomycotina</taxon>
        <taxon>Pichiomycetes</taxon>
        <taxon>Pichiales</taxon>
        <taxon>Pichiaceae</taxon>
        <taxon>Brettanomyces</taxon>
    </lineage>
</organism>
<evidence type="ECO:0000259" key="2">
    <source>
        <dbReference type="Pfam" id="PF11710"/>
    </source>
</evidence>
<keyword evidence="4" id="KW-1185">Reference proteome</keyword>
<dbReference type="OrthoDB" id="5368598at2759"/>